<dbReference type="NCBIfam" id="NF000839">
    <property type="entry name" value="PRK00071.1-1"/>
    <property type="match status" value="1"/>
</dbReference>
<gene>
    <name evidence="11 13" type="primary">nadD</name>
    <name evidence="13" type="ordered locus">MEALZ_1846</name>
</gene>
<dbReference type="GO" id="GO:0005524">
    <property type="term" value="F:ATP binding"/>
    <property type="evidence" value="ECO:0007669"/>
    <property type="project" value="UniProtKB-KW"/>
</dbReference>
<dbReference type="STRING" id="1091494.MEALZ_1846"/>
<evidence type="ECO:0000259" key="12">
    <source>
        <dbReference type="Pfam" id="PF01467"/>
    </source>
</evidence>
<dbReference type="InterPro" id="IPR004821">
    <property type="entry name" value="Cyt_trans-like"/>
</dbReference>
<comment type="similarity">
    <text evidence="3 11">Belongs to the NadD family.</text>
</comment>
<name>G4T292_META2</name>
<keyword evidence="6 11" id="KW-0548">Nucleotidyltransferase</keyword>
<dbReference type="PANTHER" id="PTHR39321:SF3">
    <property type="entry name" value="PHOSPHOPANTETHEINE ADENYLYLTRANSFERASE"/>
    <property type="match status" value="1"/>
</dbReference>
<comment type="pathway">
    <text evidence="2 11">Cofactor biosynthesis; NAD(+) biosynthesis; deamido-NAD(+) from nicotinate D-ribonucleotide: step 1/1.</text>
</comment>
<evidence type="ECO:0000313" key="14">
    <source>
        <dbReference type="Proteomes" id="UP000008315"/>
    </source>
</evidence>
<dbReference type="PATRIC" id="fig|271065.3.peg.1892"/>
<dbReference type="HOGENOM" id="CLU_069765_0_0_6"/>
<keyword evidence="5 11" id="KW-0808">Transferase</keyword>
<dbReference type="KEGG" id="mah:MEALZ_1846"/>
<evidence type="ECO:0000313" key="13">
    <source>
        <dbReference type="EMBL" id="CCE23532.1"/>
    </source>
</evidence>
<evidence type="ECO:0000256" key="10">
    <source>
        <dbReference type="ARBA" id="ARBA00048721"/>
    </source>
</evidence>
<protein>
    <recommendedName>
        <fullName evidence="11">Probable nicotinate-nucleotide adenylyltransferase</fullName>
        <ecNumber evidence="11">2.7.7.18</ecNumber>
    </recommendedName>
    <alternativeName>
        <fullName evidence="11">Deamido-NAD(+) diphosphorylase</fullName>
    </alternativeName>
    <alternativeName>
        <fullName evidence="11">Deamido-NAD(+) pyrophosphorylase</fullName>
    </alternativeName>
    <alternativeName>
        <fullName evidence="11">Nicotinate mononucleotide adenylyltransferase</fullName>
        <shortName evidence="11">NaMN adenylyltransferase</shortName>
    </alternativeName>
</protein>
<evidence type="ECO:0000256" key="4">
    <source>
        <dbReference type="ARBA" id="ARBA00022642"/>
    </source>
</evidence>
<dbReference type="InterPro" id="IPR005248">
    <property type="entry name" value="NadD/NMNAT"/>
</dbReference>
<evidence type="ECO:0000256" key="7">
    <source>
        <dbReference type="ARBA" id="ARBA00022741"/>
    </source>
</evidence>
<keyword evidence="9 11" id="KW-0520">NAD</keyword>
<keyword evidence="8 11" id="KW-0067">ATP-binding</keyword>
<dbReference type="InterPro" id="IPR014729">
    <property type="entry name" value="Rossmann-like_a/b/a_fold"/>
</dbReference>
<dbReference type="EMBL" id="FO082060">
    <property type="protein sequence ID" value="CCE23532.1"/>
    <property type="molecule type" value="Genomic_DNA"/>
</dbReference>
<sequence>MIGIYGGTFDPIHFGHLRTALEVKEIFALDEIRLIPCFIPPHRDSPSAPASMRLRMLELALEDRTNMTVDTREIDRGGPSYMVETLMSLRAEIGERPLLLFIGADAFTGLTAWYQWQRLFEFAHVVVMTRPGFNTQTIDEFLTNRLTEDRQVLNEYSAGYLFFQSVTRLEISATAIRQIIAKHRDPGFLLPESVIQYIRQHKLYQR</sequence>
<evidence type="ECO:0000256" key="11">
    <source>
        <dbReference type="HAMAP-Rule" id="MF_00244"/>
    </source>
</evidence>
<evidence type="ECO:0000256" key="1">
    <source>
        <dbReference type="ARBA" id="ARBA00002324"/>
    </source>
</evidence>
<evidence type="ECO:0000256" key="6">
    <source>
        <dbReference type="ARBA" id="ARBA00022695"/>
    </source>
</evidence>
<dbReference type="PANTHER" id="PTHR39321">
    <property type="entry name" value="NICOTINATE-NUCLEOTIDE ADENYLYLTRANSFERASE-RELATED"/>
    <property type="match status" value="1"/>
</dbReference>
<accession>G4T292</accession>
<dbReference type="Gene3D" id="3.40.50.620">
    <property type="entry name" value="HUPs"/>
    <property type="match status" value="1"/>
</dbReference>
<dbReference type="UniPathway" id="UPA00253">
    <property type="reaction ID" value="UER00332"/>
</dbReference>
<dbReference type="NCBIfam" id="NF000840">
    <property type="entry name" value="PRK00071.1-3"/>
    <property type="match status" value="1"/>
</dbReference>
<dbReference type="NCBIfam" id="TIGR00482">
    <property type="entry name" value="nicotinate (nicotinamide) nucleotide adenylyltransferase"/>
    <property type="match status" value="1"/>
</dbReference>
<dbReference type="EC" id="2.7.7.18" evidence="11"/>
<comment type="function">
    <text evidence="1 11">Catalyzes the reversible adenylation of nicotinate mononucleotide (NaMN) to nicotinic acid adenine dinucleotide (NaAD).</text>
</comment>
<evidence type="ECO:0000256" key="8">
    <source>
        <dbReference type="ARBA" id="ARBA00022840"/>
    </source>
</evidence>
<evidence type="ECO:0000256" key="3">
    <source>
        <dbReference type="ARBA" id="ARBA00009014"/>
    </source>
</evidence>
<organism evidence="13 14">
    <name type="scientific">Methylotuvimicrobium alcaliphilum (strain DSM 19304 / NCIMB 14124 / VKM B-2133 / 20Z)</name>
    <name type="common">Methylomicrobium alcaliphilum</name>
    <dbReference type="NCBI Taxonomy" id="1091494"/>
    <lineage>
        <taxon>Bacteria</taxon>
        <taxon>Pseudomonadati</taxon>
        <taxon>Pseudomonadota</taxon>
        <taxon>Gammaproteobacteria</taxon>
        <taxon>Methylococcales</taxon>
        <taxon>Methylococcaceae</taxon>
        <taxon>Methylotuvimicrobium</taxon>
    </lineage>
</organism>
<dbReference type="GO" id="GO:0004515">
    <property type="term" value="F:nicotinate-nucleotide adenylyltransferase activity"/>
    <property type="evidence" value="ECO:0007669"/>
    <property type="project" value="UniProtKB-UniRule"/>
</dbReference>
<dbReference type="RefSeq" id="WP_014148325.1">
    <property type="nucleotide sequence ID" value="NC_016112.1"/>
</dbReference>
<keyword evidence="14" id="KW-1185">Reference proteome</keyword>
<dbReference type="GO" id="GO:0009435">
    <property type="term" value="P:NAD+ biosynthetic process"/>
    <property type="evidence" value="ECO:0007669"/>
    <property type="project" value="UniProtKB-UniRule"/>
</dbReference>
<keyword evidence="4 11" id="KW-0662">Pyridine nucleotide biosynthesis</keyword>
<evidence type="ECO:0000256" key="9">
    <source>
        <dbReference type="ARBA" id="ARBA00023027"/>
    </source>
</evidence>
<dbReference type="AlphaFoldDB" id="G4T292"/>
<reference evidence="13 14" key="1">
    <citation type="journal article" date="2012" name="J. Bacteriol.">
        <title>Genome sequence of the haloalkaliphilic methanotrophic bacterium Methylomicrobium alcaliphilum 20Z.</title>
        <authorList>
            <person name="Vuilleumier S."/>
            <person name="Khmelenina V.N."/>
            <person name="Bringel F."/>
            <person name="Reshetnikov A.S."/>
            <person name="Lajus A."/>
            <person name="Mangenot S."/>
            <person name="Rouy Z."/>
            <person name="Op den Camp H.J."/>
            <person name="Jetten M.S."/>
            <person name="Dispirito A.A."/>
            <person name="Dunfield P."/>
            <person name="Klotz M.G."/>
            <person name="Semrau J.D."/>
            <person name="Stein L.Y."/>
            <person name="Barbe V."/>
            <person name="Medigue C."/>
            <person name="Trotsenko Y.A."/>
            <person name="Kalyuzhnaya M.G."/>
        </authorList>
    </citation>
    <scope>NUCLEOTIDE SEQUENCE [LARGE SCALE GENOMIC DNA]</scope>
    <source>
        <strain evidence="14">DSM 19304 / NCIMB 14124 / VKM B-2133 / 20Z</strain>
    </source>
</reference>
<dbReference type="Proteomes" id="UP000008315">
    <property type="component" value="Chromosome"/>
</dbReference>
<dbReference type="Pfam" id="PF01467">
    <property type="entry name" value="CTP_transf_like"/>
    <property type="match status" value="1"/>
</dbReference>
<dbReference type="NCBIfam" id="TIGR00125">
    <property type="entry name" value="cyt_tran_rel"/>
    <property type="match status" value="1"/>
</dbReference>
<evidence type="ECO:0000256" key="2">
    <source>
        <dbReference type="ARBA" id="ARBA00005019"/>
    </source>
</evidence>
<proteinExistence type="inferred from homology"/>
<feature type="domain" description="Cytidyltransferase-like" evidence="12">
    <location>
        <begin position="4"/>
        <end position="178"/>
    </location>
</feature>
<dbReference type="SUPFAM" id="SSF52374">
    <property type="entry name" value="Nucleotidylyl transferase"/>
    <property type="match status" value="1"/>
</dbReference>
<evidence type="ECO:0000256" key="5">
    <source>
        <dbReference type="ARBA" id="ARBA00022679"/>
    </source>
</evidence>
<keyword evidence="7 11" id="KW-0547">Nucleotide-binding</keyword>
<dbReference type="CDD" id="cd02165">
    <property type="entry name" value="NMNAT"/>
    <property type="match status" value="1"/>
</dbReference>
<comment type="catalytic activity">
    <reaction evidence="10 11">
        <text>nicotinate beta-D-ribonucleotide + ATP + H(+) = deamido-NAD(+) + diphosphate</text>
        <dbReference type="Rhea" id="RHEA:22860"/>
        <dbReference type="ChEBI" id="CHEBI:15378"/>
        <dbReference type="ChEBI" id="CHEBI:30616"/>
        <dbReference type="ChEBI" id="CHEBI:33019"/>
        <dbReference type="ChEBI" id="CHEBI:57502"/>
        <dbReference type="ChEBI" id="CHEBI:58437"/>
        <dbReference type="EC" id="2.7.7.18"/>
    </reaction>
</comment>
<dbReference type="HAMAP" id="MF_00244">
    <property type="entry name" value="NaMN_adenylyltr"/>
    <property type="match status" value="1"/>
</dbReference>